<name>A0A8D3WK52_STRFA</name>
<dbReference type="Proteomes" id="UP000002066">
    <property type="component" value="Chromosome"/>
</dbReference>
<proteinExistence type="predicted"/>
<sequence length="223" mass="22607">MGLARAGRLTAAVGLVVAGAGLVACGSDADTGKSTEKTFVGADKVCGGLFDASLAKKVEAVTADSEFFDKGAGGLEEVVEALTRGYESGRSSATGADLCELSPKGGGAGDGASVTFSMYAPQDVKDPRAGSGTVFYTMGKRSEARGTGASLYLECVSPRLKGSETKPLRVYGSFTVGESDAPDTPETRDANLEILHTGALSVVKELGCENNAGLPGTPDLTPK</sequence>
<dbReference type="AlphaFoldDB" id="A0A8D3WK52"/>
<accession>A0A8D3WK52</accession>
<protein>
    <recommendedName>
        <fullName evidence="4">Lipoprotein</fullName>
    </recommendedName>
</protein>
<feature type="signal peptide" evidence="1">
    <location>
        <begin position="1"/>
        <end position="29"/>
    </location>
</feature>
<evidence type="ECO:0008006" key="4">
    <source>
        <dbReference type="Google" id="ProtNLM"/>
    </source>
</evidence>
<reference evidence="2 3" key="1">
    <citation type="submission" date="2011-01" db="EMBL/GenBank/DDBJ databases">
        <title>Complete sequence of chromosome of Streptomyces flavogriseus ATCC 33331.</title>
        <authorList>
            <consortium name="US DOE Joint Genome Institute"/>
            <person name="Lucas S."/>
            <person name="Copeland A."/>
            <person name="Lapidus A."/>
            <person name="Cheng J.-F."/>
            <person name="Goodwin L."/>
            <person name="Pitluck S."/>
            <person name="Davenport K."/>
            <person name="Detter J.C."/>
            <person name="Han C."/>
            <person name="Tapia R."/>
            <person name="Land M."/>
            <person name="Hauser L."/>
            <person name="Kyrpides N."/>
            <person name="Ivanova N."/>
            <person name="Ovchinnikova G."/>
            <person name="Pagani I."/>
            <person name="Brumm P."/>
            <person name="Mead D."/>
            <person name="Woyke T."/>
        </authorList>
    </citation>
    <scope>NUCLEOTIDE SEQUENCE [LARGE SCALE GENOMIC DNA]</scope>
    <source>
        <strain evidence="3">ATCC 33331 / IAF-45CD</strain>
    </source>
</reference>
<evidence type="ECO:0000256" key="1">
    <source>
        <dbReference type="SAM" id="SignalP"/>
    </source>
</evidence>
<keyword evidence="1" id="KW-0732">Signal</keyword>
<feature type="chain" id="PRO_5034134882" description="Lipoprotein" evidence="1">
    <location>
        <begin position="30"/>
        <end position="223"/>
    </location>
</feature>
<dbReference type="EMBL" id="CP002475">
    <property type="protein sequence ID" value="ADW05373.1"/>
    <property type="molecule type" value="Genomic_DNA"/>
</dbReference>
<evidence type="ECO:0000313" key="3">
    <source>
        <dbReference type="Proteomes" id="UP000002066"/>
    </source>
</evidence>
<organism evidence="2 3">
    <name type="scientific">Streptomyces pratensis (strain ATCC 33331 / IAF-45CD)</name>
    <dbReference type="NCBI Taxonomy" id="591167"/>
    <lineage>
        <taxon>Bacteria</taxon>
        <taxon>Bacillati</taxon>
        <taxon>Actinomycetota</taxon>
        <taxon>Actinomycetes</taxon>
        <taxon>Kitasatosporales</taxon>
        <taxon>Streptomycetaceae</taxon>
        <taxon>Streptomyces</taxon>
    </lineage>
</organism>
<evidence type="ECO:0000313" key="2">
    <source>
        <dbReference type="EMBL" id="ADW05373.1"/>
    </source>
</evidence>
<dbReference type="KEGG" id="sfa:Sfla_3959"/>
<gene>
    <name evidence="2" type="ordered locus">Sfla_3959</name>
</gene>
<dbReference type="PROSITE" id="PS51257">
    <property type="entry name" value="PROKAR_LIPOPROTEIN"/>
    <property type="match status" value="1"/>
</dbReference>